<dbReference type="GO" id="GO:0003677">
    <property type="term" value="F:DNA binding"/>
    <property type="evidence" value="ECO:0007669"/>
    <property type="project" value="UniProtKB-KW"/>
</dbReference>
<keyword evidence="9" id="KW-0862">Zinc</keyword>
<evidence type="ECO:0000256" key="14">
    <source>
        <dbReference type="ARBA" id="ARBA00033987"/>
    </source>
</evidence>
<feature type="domain" description="BRCT" evidence="17">
    <location>
        <begin position="46"/>
        <end position="115"/>
    </location>
</feature>
<evidence type="ECO:0000256" key="1">
    <source>
        <dbReference type="ARBA" id="ARBA00004123"/>
    </source>
</evidence>
<reference evidence="21 22" key="1">
    <citation type="submission" date="2013-03" db="EMBL/GenBank/DDBJ databases">
        <title>The Genome Sequence of Phialophora europaea CBS 101466.</title>
        <authorList>
            <consortium name="The Broad Institute Genomics Platform"/>
            <person name="Cuomo C."/>
            <person name="de Hoog S."/>
            <person name="Gorbushina A."/>
            <person name="Walker B."/>
            <person name="Young S.K."/>
            <person name="Zeng Q."/>
            <person name="Gargeya S."/>
            <person name="Fitzgerald M."/>
            <person name="Haas B."/>
            <person name="Abouelleil A."/>
            <person name="Allen A.W."/>
            <person name="Alvarado L."/>
            <person name="Arachchi H.M."/>
            <person name="Berlin A.M."/>
            <person name="Chapman S.B."/>
            <person name="Gainer-Dewar J."/>
            <person name="Goldberg J."/>
            <person name="Griggs A."/>
            <person name="Gujja S."/>
            <person name="Hansen M."/>
            <person name="Howarth C."/>
            <person name="Imamovic A."/>
            <person name="Ireland A."/>
            <person name="Larimer J."/>
            <person name="McCowan C."/>
            <person name="Murphy C."/>
            <person name="Pearson M."/>
            <person name="Poon T.W."/>
            <person name="Priest M."/>
            <person name="Roberts A."/>
            <person name="Saif S."/>
            <person name="Shea T."/>
            <person name="Sisk P."/>
            <person name="Sykes S."/>
            <person name="Wortman J."/>
            <person name="Nusbaum C."/>
            <person name="Birren B."/>
        </authorList>
    </citation>
    <scope>NUCLEOTIDE SEQUENCE [LARGE SCALE GENOMIC DNA]</scope>
    <source>
        <strain evidence="21 22">CBS 101466</strain>
    </source>
</reference>
<keyword evidence="2 15" id="KW-0328">Glycosyltransferase</keyword>
<dbReference type="AlphaFoldDB" id="W2RX48"/>
<dbReference type="GO" id="GO:0006302">
    <property type="term" value="P:double-strand break repair"/>
    <property type="evidence" value="ECO:0007669"/>
    <property type="project" value="TreeGrafter"/>
</dbReference>
<dbReference type="InterPro" id="IPR008893">
    <property type="entry name" value="WGR_domain"/>
</dbReference>
<dbReference type="PANTHER" id="PTHR10459:SF60">
    <property type="entry name" value="POLY [ADP-RIBOSE] POLYMERASE 2"/>
    <property type="match status" value="1"/>
</dbReference>
<dbReference type="Gene3D" id="2.20.140.10">
    <property type="entry name" value="WGR domain"/>
    <property type="match status" value="1"/>
</dbReference>
<dbReference type="Gene3D" id="3.90.228.10">
    <property type="match status" value="2"/>
</dbReference>
<evidence type="ECO:0000259" key="20">
    <source>
        <dbReference type="PROSITE" id="PS51977"/>
    </source>
</evidence>
<dbReference type="SUPFAM" id="SSF56399">
    <property type="entry name" value="ADP-ribosylation"/>
    <property type="match status" value="1"/>
</dbReference>
<comment type="subcellular location">
    <subcellularLocation>
        <location evidence="1">Nucleus</location>
    </subcellularLocation>
</comment>
<dbReference type="SUPFAM" id="SSF142921">
    <property type="entry name" value="WGR domain-like"/>
    <property type="match status" value="1"/>
</dbReference>
<dbReference type="SUPFAM" id="SSF52113">
    <property type="entry name" value="BRCT domain"/>
    <property type="match status" value="1"/>
</dbReference>
<keyword evidence="10 15" id="KW-0520">NAD</keyword>
<keyword evidence="4" id="KW-0548">Nucleotidyltransferase</keyword>
<evidence type="ECO:0000256" key="4">
    <source>
        <dbReference type="ARBA" id="ARBA00022695"/>
    </source>
</evidence>
<dbReference type="InterPro" id="IPR050800">
    <property type="entry name" value="ARTD/PARP"/>
</dbReference>
<comment type="similarity">
    <text evidence="13">Belongs to the ARTD/PARP family.</text>
</comment>
<evidence type="ECO:0000259" key="18">
    <source>
        <dbReference type="PROSITE" id="PS51059"/>
    </source>
</evidence>
<name>W2RX48_CYPE1</name>
<dbReference type="PROSITE" id="PS51059">
    <property type="entry name" value="PARP_CATALYTIC"/>
    <property type="match status" value="1"/>
</dbReference>
<dbReference type="InterPro" id="IPR036616">
    <property type="entry name" value="Poly(ADP-ribose)pol_reg_dom_sf"/>
</dbReference>
<evidence type="ECO:0000256" key="12">
    <source>
        <dbReference type="ARBA" id="ARBA00023242"/>
    </source>
</evidence>
<evidence type="ECO:0000256" key="13">
    <source>
        <dbReference type="ARBA" id="ARBA00024347"/>
    </source>
</evidence>
<dbReference type="CDD" id="cd07997">
    <property type="entry name" value="WGR_PARP"/>
    <property type="match status" value="1"/>
</dbReference>
<evidence type="ECO:0000256" key="15">
    <source>
        <dbReference type="RuleBase" id="RU362114"/>
    </source>
</evidence>
<keyword evidence="6" id="KW-0677">Repeat</keyword>
<comment type="catalytic activity">
    <reaction evidence="14">
        <text>NAD(+) + (ADP-D-ribosyl)n-acceptor = nicotinamide + (ADP-D-ribosyl)n+1-acceptor + H(+).</text>
        <dbReference type="EC" id="2.4.2.30"/>
    </reaction>
</comment>
<dbReference type="Proteomes" id="UP000030752">
    <property type="component" value="Unassembled WGS sequence"/>
</dbReference>
<dbReference type="eggNOG" id="KOG1037">
    <property type="taxonomic scope" value="Eukaryota"/>
</dbReference>
<dbReference type="GO" id="GO:0008270">
    <property type="term" value="F:zinc ion binding"/>
    <property type="evidence" value="ECO:0007669"/>
    <property type="project" value="UniProtKB-KW"/>
</dbReference>
<dbReference type="InterPro" id="IPR036420">
    <property type="entry name" value="BRCT_dom_sf"/>
</dbReference>
<feature type="compositionally biased region" description="Low complexity" evidence="16">
    <location>
        <begin position="146"/>
        <end position="156"/>
    </location>
</feature>
<keyword evidence="22" id="KW-1185">Reference proteome</keyword>
<keyword evidence="11" id="KW-0238">DNA-binding</keyword>
<evidence type="ECO:0000256" key="9">
    <source>
        <dbReference type="ARBA" id="ARBA00022833"/>
    </source>
</evidence>
<dbReference type="CDD" id="cd01437">
    <property type="entry name" value="parp_like"/>
    <property type="match status" value="1"/>
</dbReference>
<keyword evidence="3 15" id="KW-0808">Transferase</keyword>
<dbReference type="PROSITE" id="PS51977">
    <property type="entry name" value="WGR"/>
    <property type="match status" value="1"/>
</dbReference>
<dbReference type="InterPro" id="IPR012317">
    <property type="entry name" value="Poly(ADP-ribose)pol_cat_dom"/>
</dbReference>
<dbReference type="GeneID" id="19971894"/>
<evidence type="ECO:0000256" key="3">
    <source>
        <dbReference type="ARBA" id="ARBA00022679"/>
    </source>
</evidence>
<dbReference type="STRING" id="1220924.W2RX48"/>
<dbReference type="GO" id="GO:1990404">
    <property type="term" value="F:NAD+-protein mono-ADP-ribosyltransferase activity"/>
    <property type="evidence" value="ECO:0007669"/>
    <property type="project" value="TreeGrafter"/>
</dbReference>
<evidence type="ECO:0000259" key="17">
    <source>
        <dbReference type="PROSITE" id="PS50172"/>
    </source>
</evidence>
<sequence>MVRTKQPHSTLSPDSDSLTDHIIACVDLQKERIPLNHGKLPPTFADLDRAVRECGGLIVNDVSSSTILVATEAQYKRHGARVKAAVDRALPIVTFDWLAASLDSNAPVDCSPYHLHDSSTSNGFHSTAAGDTSVSSIGTPDAYVNSGSSSKRSINSLDTDDDGSENLLKKSKTYQPTLVPVDKEYPTKKCKVYQDGDGVFFDATLNQVDRGKNSNKFYRLQLIQHDDGIYYTWTRWGRVGESGQKKLLGDSSLHEAITEFEKKFRDKTGNLWINRSAPSKPKKYTMIEVQYSDDEADEDGAPSATPASPSIEIMSKLPKAVIRLMSFIFDLDILSNTMAELEYDIDKMPLGKLSKNTMLRGYGILQSLSDLMQTAGDEPDAIAVEALSNQFFTLIPHAFGRSTRPPLLDAMDKIQKEIDLLDNLDDIRASDDLMTKAKSQQAEKLALVDRQYQALGLLEMTPLDPGNTEFEQLETYLIKSAASTHNFTYQLQDIFRIRRRGEFERFDDSVYGYMFGKGVYLANLSTKSGNYCFSSSSENTGLLLLCEAELGTPSLKCTDADYRAPELAKEQGLISTHGIGATTPQAWKDAGCVHPDLTGVKMPDVEHTAPGASETGYLGLLYDEYIVYSVEQ</sequence>
<dbReference type="PROSITE" id="PS51060">
    <property type="entry name" value="PARP_ALPHA_HD"/>
    <property type="match status" value="1"/>
</dbReference>
<dbReference type="EMBL" id="KB822720">
    <property type="protein sequence ID" value="ETN40279.1"/>
    <property type="molecule type" value="Genomic_DNA"/>
</dbReference>
<dbReference type="InParanoid" id="W2RX48"/>
<dbReference type="Gene3D" id="3.40.50.10190">
    <property type="entry name" value="BRCT domain"/>
    <property type="match status" value="1"/>
</dbReference>
<evidence type="ECO:0000313" key="22">
    <source>
        <dbReference type="Proteomes" id="UP000030752"/>
    </source>
</evidence>
<evidence type="ECO:0000256" key="11">
    <source>
        <dbReference type="ARBA" id="ARBA00023125"/>
    </source>
</evidence>
<feature type="domain" description="PARP alpha-helical" evidence="19">
    <location>
        <begin position="314"/>
        <end position="435"/>
    </location>
</feature>
<evidence type="ECO:0000259" key="19">
    <source>
        <dbReference type="PROSITE" id="PS51060"/>
    </source>
</evidence>
<dbReference type="InterPro" id="IPR004102">
    <property type="entry name" value="Poly(ADP-ribose)pol_reg_dom"/>
</dbReference>
<dbReference type="VEuPathDB" id="FungiDB:HMPREF1541_04555"/>
<feature type="domain" description="PARP catalytic" evidence="18">
    <location>
        <begin position="446"/>
        <end position="632"/>
    </location>
</feature>
<dbReference type="GO" id="GO:0003950">
    <property type="term" value="F:NAD+ poly-ADP-ribosyltransferase activity"/>
    <property type="evidence" value="ECO:0007669"/>
    <property type="project" value="UniProtKB-UniRule"/>
</dbReference>
<dbReference type="GO" id="GO:0070212">
    <property type="term" value="P:protein poly-ADP-ribosylation"/>
    <property type="evidence" value="ECO:0007669"/>
    <property type="project" value="TreeGrafter"/>
</dbReference>
<protein>
    <recommendedName>
        <fullName evidence="15">Poly [ADP-ribose] polymerase</fullName>
        <shortName evidence="15">PARP</shortName>
        <ecNumber evidence="15">2.4.2.-</ecNumber>
    </recommendedName>
</protein>
<evidence type="ECO:0000256" key="5">
    <source>
        <dbReference type="ARBA" id="ARBA00022723"/>
    </source>
</evidence>
<dbReference type="HOGENOM" id="CLU_004841_2_0_1"/>
<evidence type="ECO:0000256" key="10">
    <source>
        <dbReference type="ARBA" id="ARBA00023027"/>
    </source>
</evidence>
<dbReference type="FunFam" id="2.20.140.10:FF:000001">
    <property type="entry name" value="Poly [ADP-ribose] polymerase"/>
    <property type="match status" value="1"/>
</dbReference>
<dbReference type="SMART" id="SM00773">
    <property type="entry name" value="WGR"/>
    <property type="match status" value="1"/>
</dbReference>
<dbReference type="Pfam" id="PF02877">
    <property type="entry name" value="PARP_reg"/>
    <property type="match status" value="1"/>
</dbReference>
<dbReference type="InterPro" id="IPR001357">
    <property type="entry name" value="BRCT_dom"/>
</dbReference>
<dbReference type="CDD" id="cd17744">
    <property type="entry name" value="BRCT_MDC1_rpt1"/>
    <property type="match status" value="1"/>
</dbReference>
<dbReference type="EC" id="2.4.2.-" evidence="15"/>
<dbReference type="Pfam" id="PF00644">
    <property type="entry name" value="PARP"/>
    <property type="match status" value="1"/>
</dbReference>
<feature type="domain" description="WGR" evidence="20">
    <location>
        <begin position="189"/>
        <end position="284"/>
    </location>
</feature>
<dbReference type="FunFam" id="1.20.142.10:FF:000002">
    <property type="entry name" value="Poly [ADP-ribose] polymerase"/>
    <property type="match status" value="1"/>
</dbReference>
<dbReference type="Pfam" id="PF05406">
    <property type="entry name" value="WGR"/>
    <property type="match status" value="1"/>
</dbReference>
<keyword evidence="7" id="KW-0013">ADP-ribosylation</keyword>
<dbReference type="PROSITE" id="PS50172">
    <property type="entry name" value="BRCT"/>
    <property type="match status" value="1"/>
</dbReference>
<evidence type="ECO:0000256" key="7">
    <source>
        <dbReference type="ARBA" id="ARBA00022765"/>
    </source>
</evidence>
<keyword evidence="5" id="KW-0479">Metal-binding</keyword>
<dbReference type="Gene3D" id="1.20.142.10">
    <property type="entry name" value="Poly(ADP-ribose) polymerase, regulatory domain"/>
    <property type="match status" value="1"/>
</dbReference>
<evidence type="ECO:0000256" key="6">
    <source>
        <dbReference type="ARBA" id="ARBA00022737"/>
    </source>
</evidence>
<dbReference type="GO" id="GO:0016779">
    <property type="term" value="F:nucleotidyltransferase activity"/>
    <property type="evidence" value="ECO:0007669"/>
    <property type="project" value="UniProtKB-KW"/>
</dbReference>
<dbReference type="InterPro" id="IPR036930">
    <property type="entry name" value="WGR_dom_sf"/>
</dbReference>
<evidence type="ECO:0000256" key="2">
    <source>
        <dbReference type="ARBA" id="ARBA00022676"/>
    </source>
</evidence>
<keyword evidence="8" id="KW-0863">Zinc-finger</keyword>
<evidence type="ECO:0000256" key="8">
    <source>
        <dbReference type="ARBA" id="ARBA00022771"/>
    </source>
</evidence>
<gene>
    <name evidence="21" type="ORF">HMPREF1541_04555</name>
</gene>
<evidence type="ECO:0000256" key="16">
    <source>
        <dbReference type="SAM" id="MobiDB-lite"/>
    </source>
</evidence>
<evidence type="ECO:0000313" key="21">
    <source>
        <dbReference type="EMBL" id="ETN40279.1"/>
    </source>
</evidence>
<dbReference type="PANTHER" id="PTHR10459">
    <property type="entry name" value="DNA LIGASE"/>
    <property type="match status" value="1"/>
</dbReference>
<feature type="region of interest" description="Disordered" evidence="16">
    <location>
        <begin position="140"/>
        <end position="171"/>
    </location>
</feature>
<dbReference type="SUPFAM" id="SSF47587">
    <property type="entry name" value="Domain of poly(ADP-ribose) polymerase"/>
    <property type="match status" value="1"/>
</dbReference>
<proteinExistence type="inferred from homology"/>
<dbReference type="GO" id="GO:0005730">
    <property type="term" value="C:nucleolus"/>
    <property type="evidence" value="ECO:0007669"/>
    <property type="project" value="TreeGrafter"/>
</dbReference>
<keyword evidence="12" id="KW-0539">Nucleus</keyword>
<dbReference type="OrthoDB" id="2017365at2759"/>
<accession>W2RX48</accession>
<organism evidence="21 22">
    <name type="scientific">Cyphellophora europaea (strain CBS 101466)</name>
    <name type="common">Phialophora europaea</name>
    <dbReference type="NCBI Taxonomy" id="1220924"/>
    <lineage>
        <taxon>Eukaryota</taxon>
        <taxon>Fungi</taxon>
        <taxon>Dikarya</taxon>
        <taxon>Ascomycota</taxon>
        <taxon>Pezizomycotina</taxon>
        <taxon>Eurotiomycetes</taxon>
        <taxon>Chaetothyriomycetidae</taxon>
        <taxon>Chaetothyriales</taxon>
        <taxon>Cyphellophoraceae</taxon>
        <taxon>Cyphellophora</taxon>
    </lineage>
</organism>
<dbReference type="RefSeq" id="XP_008717122.1">
    <property type="nucleotide sequence ID" value="XM_008718900.1"/>
</dbReference>